<evidence type="ECO:0000313" key="4">
    <source>
        <dbReference type="Proteomes" id="UP000245383"/>
    </source>
</evidence>
<dbReference type="EMBL" id="MBFR01000020">
    <property type="protein sequence ID" value="PVU96990.1"/>
    <property type="molecule type" value="Genomic_DNA"/>
</dbReference>
<feature type="region of interest" description="Disordered" evidence="1">
    <location>
        <begin position="188"/>
        <end position="216"/>
    </location>
</feature>
<feature type="chain" id="PRO_5015719470" evidence="2">
    <location>
        <begin position="18"/>
        <end position="279"/>
    </location>
</feature>
<gene>
    <name evidence="3" type="ORF">BB561_000829</name>
</gene>
<feature type="compositionally biased region" description="Low complexity" evidence="1">
    <location>
        <begin position="199"/>
        <end position="210"/>
    </location>
</feature>
<feature type="compositionally biased region" description="Acidic residues" evidence="1">
    <location>
        <begin position="98"/>
        <end position="113"/>
    </location>
</feature>
<keyword evidence="2" id="KW-0732">Signal</keyword>
<protein>
    <submittedName>
        <fullName evidence="3">Uncharacterized protein</fullName>
    </submittedName>
</protein>
<feature type="region of interest" description="Disordered" evidence="1">
    <location>
        <begin position="68"/>
        <end position="113"/>
    </location>
</feature>
<proteinExistence type="predicted"/>
<evidence type="ECO:0000256" key="1">
    <source>
        <dbReference type="SAM" id="MobiDB-lite"/>
    </source>
</evidence>
<dbReference type="AlphaFoldDB" id="A0A2T9YXC4"/>
<keyword evidence="4" id="KW-1185">Reference proteome</keyword>
<evidence type="ECO:0000256" key="2">
    <source>
        <dbReference type="SAM" id="SignalP"/>
    </source>
</evidence>
<accession>A0A2T9YXC4</accession>
<feature type="signal peptide" evidence="2">
    <location>
        <begin position="1"/>
        <end position="17"/>
    </location>
</feature>
<comment type="caution">
    <text evidence="3">The sequence shown here is derived from an EMBL/GenBank/DDBJ whole genome shotgun (WGS) entry which is preliminary data.</text>
</comment>
<dbReference type="Proteomes" id="UP000245383">
    <property type="component" value="Unassembled WGS sequence"/>
</dbReference>
<feature type="compositionally biased region" description="Polar residues" evidence="1">
    <location>
        <begin position="68"/>
        <end position="77"/>
    </location>
</feature>
<sequence>MKISSIYFLASISAAYAAVTPLKISNGSNMSKRSTHKKIEYLPIYDINEQDEEAVEFKGFNRSLNDTGLSVSENMESNEVAEVGQDGEVAEDGKVSEDSIDAEGSEAAEDDSIQPDFDLSASVDTQNAVVPSPVIAQAQTQSISEINVDSDPKLMSVMQAPVAANNYSGQQSDQAEAKYLTQVNYKASDNQVHNAQKPGSKGYGSNSHGSNGYGQIGYESNSYGSNSHGSNGYGSNSYGSNSHGSKGYGSKGYGSNGSIFVSFKGKKYGTKQKFNHNFY</sequence>
<name>A0A2T9YXC4_9FUNG</name>
<evidence type="ECO:0000313" key="3">
    <source>
        <dbReference type="EMBL" id="PVU96990.1"/>
    </source>
</evidence>
<reference evidence="3 4" key="1">
    <citation type="journal article" date="2018" name="MBio">
        <title>Comparative Genomics Reveals the Core Gene Toolbox for the Fungus-Insect Symbiosis.</title>
        <authorList>
            <person name="Wang Y."/>
            <person name="Stata M."/>
            <person name="Wang W."/>
            <person name="Stajich J.E."/>
            <person name="White M.M."/>
            <person name="Moncalvo J.M."/>
        </authorList>
    </citation>
    <scope>NUCLEOTIDE SEQUENCE [LARGE SCALE GENOMIC DNA]</scope>
    <source>
        <strain evidence="3 4">SWE-8-4</strain>
    </source>
</reference>
<organism evidence="3 4">
    <name type="scientific">Smittium simulii</name>
    <dbReference type="NCBI Taxonomy" id="133385"/>
    <lineage>
        <taxon>Eukaryota</taxon>
        <taxon>Fungi</taxon>
        <taxon>Fungi incertae sedis</taxon>
        <taxon>Zoopagomycota</taxon>
        <taxon>Kickxellomycotina</taxon>
        <taxon>Harpellomycetes</taxon>
        <taxon>Harpellales</taxon>
        <taxon>Legeriomycetaceae</taxon>
        <taxon>Smittium</taxon>
    </lineage>
</organism>